<reference evidence="1 2" key="1">
    <citation type="submission" date="2011-08" db="EMBL/GenBank/DDBJ databases">
        <authorList>
            <person name="Weinstock G."/>
            <person name="Sodergren E."/>
            <person name="Clifton S."/>
            <person name="Fulton L."/>
            <person name="Fulton B."/>
            <person name="Courtney L."/>
            <person name="Fronick C."/>
            <person name="Harrison M."/>
            <person name="Strong C."/>
            <person name="Farmer C."/>
            <person name="Delahaunty K."/>
            <person name="Markovic C."/>
            <person name="Hall O."/>
            <person name="Minx P."/>
            <person name="Tomlinson C."/>
            <person name="Mitreva M."/>
            <person name="Hou S."/>
            <person name="Chen J."/>
            <person name="Wollam A."/>
            <person name="Pepin K.H."/>
            <person name="Johnson M."/>
            <person name="Bhonagiri V."/>
            <person name="Zhang X."/>
            <person name="Suruliraj S."/>
            <person name="Warren W."/>
            <person name="Chinwalla A."/>
            <person name="Mardis E.R."/>
            <person name="Wilson R.K."/>
        </authorList>
    </citation>
    <scope>NUCLEOTIDE SEQUENCE [LARGE SCALE GENOMIC DNA]</scope>
    <source>
        <strain evidence="1 2">F0432</strain>
    </source>
</reference>
<dbReference type="STRING" id="797473.HMPREF9080_01889"/>
<name>G9ZGI5_9GAMM</name>
<dbReference type="HOGENOM" id="CLU_3166030_0_0_6"/>
<comment type="caution">
    <text evidence="1">The sequence shown here is derived from an EMBL/GenBank/DDBJ whole genome shotgun (WGS) entry which is preliminary data.</text>
</comment>
<dbReference type="Proteomes" id="UP000004750">
    <property type="component" value="Unassembled WGS sequence"/>
</dbReference>
<proteinExistence type="predicted"/>
<organism evidence="1 2">
    <name type="scientific">Cardiobacterium valvarum F0432</name>
    <dbReference type="NCBI Taxonomy" id="797473"/>
    <lineage>
        <taxon>Bacteria</taxon>
        <taxon>Pseudomonadati</taxon>
        <taxon>Pseudomonadota</taxon>
        <taxon>Gammaproteobacteria</taxon>
        <taxon>Cardiobacteriales</taxon>
        <taxon>Cardiobacteriaceae</taxon>
        <taxon>Cardiobacterium</taxon>
    </lineage>
</organism>
<gene>
    <name evidence="1" type="ORF">HMPREF9080_01889</name>
</gene>
<sequence length="47" mass="5437">MYNLHCKLSNRNITPVGTVHILWLPGLYRGKRVKKISREESVCAARQ</sequence>
<accession>G9ZGI5</accession>
<protein>
    <submittedName>
        <fullName evidence="1">Uncharacterized protein</fullName>
    </submittedName>
</protein>
<evidence type="ECO:0000313" key="1">
    <source>
        <dbReference type="EMBL" id="EHM53206.1"/>
    </source>
</evidence>
<dbReference type="AlphaFoldDB" id="G9ZGI5"/>
<dbReference type="EMBL" id="AGCM01000109">
    <property type="protein sequence ID" value="EHM53206.1"/>
    <property type="molecule type" value="Genomic_DNA"/>
</dbReference>
<evidence type="ECO:0000313" key="2">
    <source>
        <dbReference type="Proteomes" id="UP000004750"/>
    </source>
</evidence>